<dbReference type="Pfam" id="PF20113">
    <property type="entry name" value="DUF6503"/>
    <property type="match status" value="1"/>
</dbReference>
<organism evidence="1 2">
    <name type="scientific">Salegentibacter holothuriorum</name>
    <dbReference type="NCBI Taxonomy" id="241145"/>
    <lineage>
        <taxon>Bacteria</taxon>
        <taxon>Pseudomonadati</taxon>
        <taxon>Bacteroidota</taxon>
        <taxon>Flavobacteriia</taxon>
        <taxon>Flavobacteriales</taxon>
        <taxon>Flavobacteriaceae</taxon>
        <taxon>Salegentibacter</taxon>
    </lineage>
</organism>
<protein>
    <recommendedName>
        <fullName evidence="3">Deoxyribose-phosphate aldolase</fullName>
    </recommendedName>
</protein>
<reference evidence="2" key="1">
    <citation type="submission" date="2017-02" db="EMBL/GenBank/DDBJ databases">
        <authorList>
            <person name="Varghese N."/>
            <person name="Submissions S."/>
        </authorList>
    </citation>
    <scope>NUCLEOTIDE SEQUENCE [LARGE SCALE GENOMIC DNA]</scope>
    <source>
        <strain evidence="2">DSM 23405</strain>
    </source>
</reference>
<dbReference type="EMBL" id="FUYY01000004">
    <property type="protein sequence ID" value="SKB67684.1"/>
    <property type="molecule type" value="Genomic_DNA"/>
</dbReference>
<dbReference type="InterPro" id="IPR045444">
    <property type="entry name" value="DUF6503"/>
</dbReference>
<evidence type="ECO:0008006" key="3">
    <source>
        <dbReference type="Google" id="ProtNLM"/>
    </source>
</evidence>
<name>A0A1T5D7J6_9FLAO</name>
<keyword evidence="2" id="KW-1185">Reference proteome</keyword>
<dbReference type="Proteomes" id="UP000190230">
    <property type="component" value="Unassembled WGS sequence"/>
</dbReference>
<evidence type="ECO:0000313" key="2">
    <source>
        <dbReference type="Proteomes" id="UP000190230"/>
    </source>
</evidence>
<dbReference type="AlphaFoldDB" id="A0A1T5D7J6"/>
<dbReference type="STRING" id="241145.SAMN05660776_2492"/>
<accession>A0A1T5D7J6</accession>
<sequence>MLSLNIYIEEMKKYVLGLIIISLTYACNSKQESAQQIIDKAIAKAGGERYKNAEIKFDFRKGSYRSKRTGGDYELERIIPDSTGNQYRDIVDNNGFTRYYKDTVVKLTDSMKTVYANSVNSVHYFVQLPFGLNDDAVNKKLIGKDTIDNKEYYEIEVTFDAEGGGEDHEDVYMYWIGTQSYHVDYLAYSFEVNDGGLRFRKAYNPRTIEGIRFVDYENYKIDDLSTPLSNLDDLYEARQLELLSKIETKNIQVGLVE</sequence>
<gene>
    <name evidence="1" type="ORF">SAMN05660776_2492</name>
</gene>
<evidence type="ECO:0000313" key="1">
    <source>
        <dbReference type="EMBL" id="SKB67684.1"/>
    </source>
</evidence>
<proteinExistence type="predicted"/>